<evidence type="ECO:0000313" key="3">
    <source>
        <dbReference type="Proteomes" id="UP000186914"/>
    </source>
</evidence>
<dbReference type="InterPro" id="IPR050570">
    <property type="entry name" value="Cell_wall_metabolism_enzyme"/>
</dbReference>
<sequence length="244" mass="26379">MNPNRRTFLKATGTAITGGALTASTASAAKPYGYLTPVFTTSALNVRNDHTTSAGVIETAAKRTGGRVFQGPETGDGYNWWKVQFSGDSDNDAVTGWVVENHLSSANYACPMTGTVTSTYWDTRDGGSRYHRAVDFANGGGTPVCAAESGTVEHRYDEGGYGNWITILHDNGWRTGYGHLQSFNVADSATVERGDVIAYEGDTGAGTGPHLDFQVWDTNWNKLRCYYDDGDWAVQSTGVPRVFF</sequence>
<dbReference type="AlphaFoldDB" id="A0A1N7BR92"/>
<organism evidence="2 3">
    <name type="scientific">Haladaptatus litoreus</name>
    <dbReference type="NCBI Taxonomy" id="553468"/>
    <lineage>
        <taxon>Archaea</taxon>
        <taxon>Methanobacteriati</taxon>
        <taxon>Methanobacteriota</taxon>
        <taxon>Stenosarchaea group</taxon>
        <taxon>Halobacteria</taxon>
        <taxon>Halobacteriales</taxon>
        <taxon>Haladaptataceae</taxon>
        <taxon>Haladaptatus</taxon>
    </lineage>
</organism>
<name>A0A1N7BR92_9EURY</name>
<dbReference type="Pfam" id="PF01551">
    <property type="entry name" value="Peptidase_M23"/>
    <property type="match status" value="1"/>
</dbReference>
<dbReference type="GO" id="GO:0004222">
    <property type="term" value="F:metalloendopeptidase activity"/>
    <property type="evidence" value="ECO:0007669"/>
    <property type="project" value="TreeGrafter"/>
</dbReference>
<accession>A0A1N7BR92</accession>
<proteinExistence type="predicted"/>
<gene>
    <name evidence="2" type="ORF">SAMN05421858_2712</name>
</gene>
<dbReference type="RefSeq" id="WP_076430703.1">
    <property type="nucleotide sequence ID" value="NZ_FTNO01000002.1"/>
</dbReference>
<dbReference type="PANTHER" id="PTHR21666">
    <property type="entry name" value="PEPTIDASE-RELATED"/>
    <property type="match status" value="1"/>
</dbReference>
<dbReference type="OrthoDB" id="7494at2157"/>
<protein>
    <submittedName>
        <fullName evidence="2">Peptidase family M23</fullName>
    </submittedName>
</protein>
<dbReference type="SUPFAM" id="SSF51261">
    <property type="entry name" value="Duplicated hybrid motif"/>
    <property type="match status" value="1"/>
</dbReference>
<keyword evidence="3" id="KW-1185">Reference proteome</keyword>
<dbReference type="InterPro" id="IPR016047">
    <property type="entry name" value="M23ase_b-sheet_dom"/>
</dbReference>
<evidence type="ECO:0000313" key="2">
    <source>
        <dbReference type="EMBL" id="SIR53897.1"/>
    </source>
</evidence>
<dbReference type="Gene3D" id="2.30.30.40">
    <property type="entry name" value="SH3 Domains"/>
    <property type="match status" value="1"/>
</dbReference>
<feature type="domain" description="M23ase beta-sheet core" evidence="1">
    <location>
        <begin position="130"/>
        <end position="218"/>
    </location>
</feature>
<dbReference type="Proteomes" id="UP000186914">
    <property type="component" value="Unassembled WGS sequence"/>
</dbReference>
<evidence type="ECO:0000259" key="1">
    <source>
        <dbReference type="Pfam" id="PF01551"/>
    </source>
</evidence>
<dbReference type="PROSITE" id="PS51318">
    <property type="entry name" value="TAT"/>
    <property type="match status" value="1"/>
</dbReference>
<dbReference type="CDD" id="cd12797">
    <property type="entry name" value="M23_peptidase"/>
    <property type="match status" value="1"/>
</dbReference>
<dbReference type="EMBL" id="FTNO01000002">
    <property type="protein sequence ID" value="SIR53897.1"/>
    <property type="molecule type" value="Genomic_DNA"/>
</dbReference>
<reference evidence="3" key="1">
    <citation type="submission" date="2017-01" db="EMBL/GenBank/DDBJ databases">
        <authorList>
            <person name="Varghese N."/>
            <person name="Submissions S."/>
        </authorList>
    </citation>
    <scope>NUCLEOTIDE SEQUENCE [LARGE SCALE GENOMIC DNA]</scope>
    <source>
        <strain evidence="3">CGMCC 1.7737</strain>
    </source>
</reference>
<dbReference type="PANTHER" id="PTHR21666:SF286">
    <property type="entry name" value="LIPOPROTEIN NLPD"/>
    <property type="match status" value="1"/>
</dbReference>
<dbReference type="InterPro" id="IPR006311">
    <property type="entry name" value="TAT_signal"/>
</dbReference>
<dbReference type="Gene3D" id="2.70.70.10">
    <property type="entry name" value="Glucose Permease (Domain IIA)"/>
    <property type="match status" value="1"/>
</dbReference>
<dbReference type="InterPro" id="IPR011055">
    <property type="entry name" value="Dup_hybrid_motif"/>
</dbReference>